<keyword evidence="2" id="KW-1185">Reference proteome</keyword>
<reference evidence="1" key="1">
    <citation type="submission" date="2021-02" db="EMBL/GenBank/DDBJ databases">
        <authorList>
            <person name="Vanwijnsberghe S."/>
        </authorList>
    </citation>
    <scope>NUCLEOTIDE SEQUENCE</scope>
    <source>
        <strain evidence="1">R-70211</strain>
    </source>
</reference>
<dbReference type="RefSeq" id="WP_201070384.1">
    <property type="nucleotide sequence ID" value="NZ_CAJNAS010000004.1"/>
</dbReference>
<name>A0A9N8QUX6_9BURK</name>
<dbReference type="Proteomes" id="UP000675121">
    <property type="component" value="Unassembled WGS sequence"/>
</dbReference>
<protein>
    <submittedName>
        <fullName evidence="1">Uncharacterized protein</fullName>
    </submittedName>
</protein>
<dbReference type="InterPro" id="IPR019658">
    <property type="entry name" value="DUF2515"/>
</dbReference>
<dbReference type="AlphaFoldDB" id="A0A9N8QUX6"/>
<gene>
    <name evidence="1" type="ORF">R70211_01743</name>
</gene>
<dbReference type="EMBL" id="CAJNAS010000004">
    <property type="protein sequence ID" value="CAE6876333.1"/>
    <property type="molecule type" value="Genomic_DNA"/>
</dbReference>
<comment type="caution">
    <text evidence="1">The sequence shown here is derived from an EMBL/GenBank/DDBJ whole genome shotgun (WGS) entry which is preliminary data.</text>
</comment>
<dbReference type="Pfam" id="PF10720">
    <property type="entry name" value="DUF2515"/>
    <property type="match status" value="1"/>
</dbReference>
<accession>A0A9N8QUX6</accession>
<evidence type="ECO:0000313" key="1">
    <source>
        <dbReference type="EMBL" id="CAE6876333.1"/>
    </source>
</evidence>
<evidence type="ECO:0000313" key="2">
    <source>
        <dbReference type="Proteomes" id="UP000675121"/>
    </source>
</evidence>
<organism evidence="1 2">
    <name type="scientific">Paraburkholderia domus</name>
    <dbReference type="NCBI Taxonomy" id="2793075"/>
    <lineage>
        <taxon>Bacteria</taxon>
        <taxon>Pseudomonadati</taxon>
        <taxon>Pseudomonadota</taxon>
        <taxon>Betaproteobacteria</taxon>
        <taxon>Burkholderiales</taxon>
        <taxon>Burkholderiaceae</taxon>
        <taxon>Paraburkholderia</taxon>
    </lineage>
</organism>
<sequence length="334" mass="37644">MQKCDNPRCPICYPNWKEEEAAARKRAEDDKQDCIDCWRFYQKEAEAIVSVDDPIARNRRINAAYAQLWWDDRRFQWAGLAAFASKQVGCGLLNASEMIGKSASDTVANLRKVASVGPAGWMTAYGAQSAAGAATVESGAKVYRMLAKGNMSLFLDVWPLHMFYKKFGLQRFERCLEERAQLRGSVVWPITDRVPFGKPTEQIRQAFRAIDAGNIERGVEALAQHEQLNILQPAMYDDPEFSLLMRANQFAWALNIPTGSAREIQLALANQCTVSGANAQKSELFSKQPLANLADPQQRMAFVLRAAQRFNQLLHHPTDKYDVENSLYLIAHPR</sequence>
<proteinExistence type="predicted"/>